<proteinExistence type="inferred from homology"/>
<evidence type="ECO:0000256" key="16">
    <source>
        <dbReference type="PIRSR" id="PIRSR601834-1"/>
    </source>
</evidence>
<dbReference type="GO" id="GO:0006696">
    <property type="term" value="P:ergosterol biosynthetic process"/>
    <property type="evidence" value="ECO:0007669"/>
    <property type="project" value="TreeGrafter"/>
</dbReference>
<evidence type="ECO:0000256" key="12">
    <source>
        <dbReference type="ARBA" id="ARBA00037464"/>
    </source>
</evidence>
<evidence type="ECO:0000256" key="13">
    <source>
        <dbReference type="ARBA" id="ARBA00039435"/>
    </source>
</evidence>
<name>D4APJ2_ARTBC</name>
<evidence type="ECO:0000256" key="3">
    <source>
        <dbReference type="ARBA" id="ARBA00006105"/>
    </source>
</evidence>
<evidence type="ECO:0000313" key="19">
    <source>
        <dbReference type="Proteomes" id="UP000008866"/>
    </source>
</evidence>
<dbReference type="InterPro" id="IPR001433">
    <property type="entry name" value="OxRdtase_FAD/NAD-bd"/>
</dbReference>
<feature type="binding site" evidence="16">
    <location>
        <position position="231"/>
    </location>
    <ligand>
        <name>FAD</name>
        <dbReference type="ChEBI" id="CHEBI:57692"/>
    </ligand>
</feature>
<feature type="binding site" evidence="16">
    <location>
        <position position="207"/>
    </location>
    <ligand>
        <name>FAD</name>
        <dbReference type="ChEBI" id="CHEBI:57692"/>
    </ligand>
</feature>
<dbReference type="InterPro" id="IPR008333">
    <property type="entry name" value="Cbr1-like_FAD-bd_dom"/>
</dbReference>
<keyword evidence="6" id="KW-1000">Mitochondrion outer membrane</keyword>
<keyword evidence="10" id="KW-0496">Mitochondrion</keyword>
<comment type="cofactor">
    <cofactor evidence="1 16">
        <name>FAD</name>
        <dbReference type="ChEBI" id="CHEBI:57692"/>
    </cofactor>
</comment>
<organism evidence="18 19">
    <name type="scientific">Arthroderma benhamiae (strain ATCC MYA-4681 / CBS 112371)</name>
    <name type="common">Trichophyton mentagrophytes</name>
    <dbReference type="NCBI Taxonomy" id="663331"/>
    <lineage>
        <taxon>Eukaryota</taxon>
        <taxon>Fungi</taxon>
        <taxon>Dikarya</taxon>
        <taxon>Ascomycota</taxon>
        <taxon>Pezizomycotina</taxon>
        <taxon>Eurotiomycetes</taxon>
        <taxon>Eurotiomycetidae</taxon>
        <taxon>Onygenales</taxon>
        <taxon>Arthrodermataceae</taxon>
        <taxon>Trichophyton</taxon>
    </lineage>
</organism>
<keyword evidence="11" id="KW-0472">Membrane</keyword>
<feature type="binding site" evidence="16">
    <location>
        <position position="222"/>
    </location>
    <ligand>
        <name>FAD</name>
        <dbReference type="ChEBI" id="CHEBI:57692"/>
    </ligand>
</feature>
<feature type="binding site" evidence="16">
    <location>
        <position position="224"/>
    </location>
    <ligand>
        <name>FAD</name>
        <dbReference type="ChEBI" id="CHEBI:57692"/>
    </ligand>
</feature>
<evidence type="ECO:0000256" key="14">
    <source>
        <dbReference type="ARBA" id="ARBA00041256"/>
    </source>
</evidence>
<dbReference type="SUPFAM" id="SSF52343">
    <property type="entry name" value="Ferredoxin reductase-like, C-terminal NADP-linked domain"/>
    <property type="match status" value="1"/>
</dbReference>
<keyword evidence="7 16" id="KW-0274">FAD</keyword>
<evidence type="ECO:0000256" key="8">
    <source>
        <dbReference type="ARBA" id="ARBA00023002"/>
    </source>
</evidence>
<comment type="similarity">
    <text evidence="3">Belongs to the flavoprotein pyridine nucleotide cytochrome reductase family.</text>
</comment>
<evidence type="ECO:0000256" key="10">
    <source>
        <dbReference type="ARBA" id="ARBA00023128"/>
    </source>
</evidence>
<evidence type="ECO:0000313" key="18">
    <source>
        <dbReference type="EMBL" id="EFE35203.1"/>
    </source>
</evidence>
<keyword evidence="5 16" id="KW-0285">Flavoprotein</keyword>
<dbReference type="SUPFAM" id="SSF63380">
    <property type="entry name" value="Riboflavin synthase domain-like"/>
    <property type="match status" value="1"/>
</dbReference>
<dbReference type="PANTHER" id="PTHR19370:SF171">
    <property type="entry name" value="NADH-CYTOCHROME B5 REDUCTASE 2"/>
    <property type="match status" value="1"/>
</dbReference>
<dbReference type="eggNOG" id="KOG0534">
    <property type="taxonomic scope" value="Eukaryota"/>
</dbReference>
<comment type="catalytic activity">
    <reaction evidence="15">
        <text>2 Fe(III)-[cytochrome b5] + NADH = 2 Fe(II)-[cytochrome b5] + NAD(+) + H(+)</text>
        <dbReference type="Rhea" id="RHEA:46680"/>
        <dbReference type="Rhea" id="RHEA-COMP:10438"/>
        <dbReference type="Rhea" id="RHEA-COMP:10439"/>
        <dbReference type="ChEBI" id="CHEBI:15378"/>
        <dbReference type="ChEBI" id="CHEBI:29033"/>
        <dbReference type="ChEBI" id="CHEBI:29034"/>
        <dbReference type="ChEBI" id="CHEBI:57540"/>
        <dbReference type="ChEBI" id="CHEBI:57945"/>
        <dbReference type="EC" id="1.6.2.2"/>
    </reaction>
</comment>
<dbReference type="EMBL" id="ABSU01000004">
    <property type="protein sequence ID" value="EFE35203.1"/>
    <property type="molecule type" value="Genomic_DNA"/>
</dbReference>
<evidence type="ECO:0000256" key="4">
    <source>
        <dbReference type="ARBA" id="ARBA00012011"/>
    </source>
</evidence>
<dbReference type="Proteomes" id="UP000008866">
    <property type="component" value="Unassembled WGS sequence"/>
</dbReference>
<keyword evidence="19" id="KW-1185">Reference proteome</keyword>
<dbReference type="RefSeq" id="XP_003015848.1">
    <property type="nucleotide sequence ID" value="XM_003015802.1"/>
</dbReference>
<dbReference type="InterPro" id="IPR001834">
    <property type="entry name" value="CBR-like"/>
</dbReference>
<accession>D4APJ2</accession>
<evidence type="ECO:0000256" key="1">
    <source>
        <dbReference type="ARBA" id="ARBA00001974"/>
    </source>
</evidence>
<protein>
    <recommendedName>
        <fullName evidence="13">NADH-cytochrome b5 reductase 2</fullName>
        <ecNumber evidence="4">1.6.2.2</ecNumber>
    </recommendedName>
    <alternativeName>
        <fullName evidence="14">Mitochondrial cytochrome b reductase</fullName>
    </alternativeName>
</protein>
<sequence length="402" mass="44751">MASWGQVLPFIINDGLLLIPTFQPPSAVPDNYTINQRRHQRIPIAIQEHLNCTWCPSLITMFARFSRTAGPLRQGIRKYSTEAPKSSSQAPLFAGLAVAAGAGYYYWQMQQMPGAAIKKDRKPTFTGGDQGWVDLKLSAVEEVSHNVKKLRFELPDSESVSGLHIACTYIRRETKPRDMYSHANGLTAALLTKFKGEGDAKATIRPYTPVSDEDEPGHLDLLVKKYPGGPMSTHIHELNVGEPLSFKGPIPKYEWEANKHSHVCMVAGGTGITPMYQLIRKIFSNPADKTQVTLIYGNVGEEDILLRRELEHLENMHPRQLKVLYLLDKPGEGWTGGKGYVTKELVKMAFPEPKTEGIKLFVCGPPGLYKAVSGNKVSPKDQGELTGILKELGYTEEQVYKF</sequence>
<dbReference type="InterPro" id="IPR017938">
    <property type="entry name" value="Riboflavin_synthase-like_b-brl"/>
</dbReference>
<dbReference type="GO" id="GO:0090524">
    <property type="term" value="F:cytochrome-b5 reductase activity, acting on NADH"/>
    <property type="evidence" value="ECO:0007669"/>
    <property type="project" value="UniProtKB-EC"/>
</dbReference>
<feature type="binding site" evidence="16">
    <location>
        <position position="205"/>
    </location>
    <ligand>
        <name>FAD</name>
        <dbReference type="ChEBI" id="CHEBI:57692"/>
    </ligand>
</feature>
<dbReference type="PRINTS" id="PR00371">
    <property type="entry name" value="FPNCR"/>
</dbReference>
<feature type="binding site" evidence="16">
    <location>
        <position position="232"/>
    </location>
    <ligand>
        <name>FAD</name>
        <dbReference type="ChEBI" id="CHEBI:57692"/>
    </ligand>
</feature>
<feature type="binding site" evidence="16">
    <location>
        <position position="273"/>
    </location>
    <ligand>
        <name>FAD</name>
        <dbReference type="ChEBI" id="CHEBI:57692"/>
    </ligand>
</feature>
<dbReference type="PRINTS" id="PR00406">
    <property type="entry name" value="CYTB5RDTASE"/>
</dbReference>
<dbReference type="GeneID" id="9526130"/>
<dbReference type="Pfam" id="PF00970">
    <property type="entry name" value="FAD_binding_6"/>
    <property type="match status" value="1"/>
</dbReference>
<evidence type="ECO:0000256" key="5">
    <source>
        <dbReference type="ARBA" id="ARBA00022630"/>
    </source>
</evidence>
<dbReference type="AlphaFoldDB" id="D4APJ2"/>
<evidence type="ECO:0000256" key="7">
    <source>
        <dbReference type="ARBA" id="ARBA00022827"/>
    </source>
</evidence>
<feature type="domain" description="FAD-binding FR-type" evidence="17">
    <location>
        <begin position="130"/>
        <end position="256"/>
    </location>
</feature>
<comment type="caution">
    <text evidence="18">The sequence shown here is derived from an EMBL/GenBank/DDBJ whole genome shotgun (WGS) entry which is preliminary data.</text>
</comment>
<keyword evidence="8" id="KW-0560">Oxidoreductase</keyword>
<dbReference type="GO" id="GO:0005741">
    <property type="term" value="C:mitochondrial outer membrane"/>
    <property type="evidence" value="ECO:0007669"/>
    <property type="project" value="UniProtKB-SubCell"/>
</dbReference>
<dbReference type="Pfam" id="PF00175">
    <property type="entry name" value="NAD_binding_1"/>
    <property type="match status" value="1"/>
</dbReference>
<evidence type="ECO:0000256" key="9">
    <source>
        <dbReference type="ARBA" id="ARBA00023027"/>
    </source>
</evidence>
<dbReference type="PROSITE" id="PS51384">
    <property type="entry name" value="FAD_FR"/>
    <property type="match status" value="1"/>
</dbReference>
<dbReference type="InterPro" id="IPR001709">
    <property type="entry name" value="Flavoprot_Pyr_Nucl_cyt_Rdtase"/>
</dbReference>
<evidence type="ECO:0000256" key="11">
    <source>
        <dbReference type="ARBA" id="ARBA00023136"/>
    </source>
</evidence>
<dbReference type="EC" id="1.6.2.2" evidence="4"/>
<feature type="binding site" evidence="16">
    <location>
        <position position="206"/>
    </location>
    <ligand>
        <name>FAD</name>
        <dbReference type="ChEBI" id="CHEBI:57692"/>
    </ligand>
</feature>
<dbReference type="Gene3D" id="2.40.30.10">
    <property type="entry name" value="Translation factors"/>
    <property type="match status" value="1"/>
</dbReference>
<dbReference type="Gene3D" id="3.40.50.80">
    <property type="entry name" value="Nucleotide-binding domain of ferredoxin-NADP reductase (FNR) module"/>
    <property type="match status" value="1"/>
</dbReference>
<evidence type="ECO:0000256" key="15">
    <source>
        <dbReference type="ARBA" id="ARBA00047682"/>
    </source>
</evidence>
<dbReference type="CDD" id="cd06183">
    <property type="entry name" value="cyt_b5_reduct_like"/>
    <property type="match status" value="1"/>
</dbReference>
<gene>
    <name evidence="18" type="ORF">ARB_06160</name>
</gene>
<reference evidence="19" key="1">
    <citation type="journal article" date="2011" name="Genome Biol.">
        <title>Comparative and functional genomics provide insights into the pathogenicity of dermatophytic fungi.</title>
        <authorList>
            <person name="Burmester A."/>
            <person name="Shelest E."/>
            <person name="Gloeckner G."/>
            <person name="Heddergott C."/>
            <person name="Schindler S."/>
            <person name="Staib P."/>
            <person name="Heidel A."/>
            <person name="Felder M."/>
            <person name="Petzold A."/>
            <person name="Szafranski K."/>
            <person name="Feuermann M."/>
            <person name="Pedruzzi I."/>
            <person name="Priebe S."/>
            <person name="Groth M."/>
            <person name="Winkler R."/>
            <person name="Li W."/>
            <person name="Kniemeyer O."/>
            <person name="Schroeckh V."/>
            <person name="Hertweck C."/>
            <person name="Hube B."/>
            <person name="White T.C."/>
            <person name="Platzer M."/>
            <person name="Guthke R."/>
            <person name="Heitman J."/>
            <person name="Woestemeyer J."/>
            <person name="Zipfel P.F."/>
            <person name="Monod M."/>
            <person name="Brakhage A.A."/>
        </authorList>
    </citation>
    <scope>NUCLEOTIDE SEQUENCE [LARGE SCALE GENOMIC DNA]</scope>
    <source>
        <strain evidence="19">ATCC MYA-4681 / CBS 112371</strain>
    </source>
</reference>
<evidence type="ECO:0000259" key="17">
    <source>
        <dbReference type="PROSITE" id="PS51384"/>
    </source>
</evidence>
<keyword evidence="9" id="KW-0520">NAD</keyword>
<dbReference type="FunFam" id="3.40.50.80:FF:000009">
    <property type="entry name" value="NADH-cytochrome b5 reductase"/>
    <property type="match status" value="1"/>
</dbReference>
<dbReference type="KEGG" id="abe:ARB_06160"/>
<dbReference type="OMA" id="PLIHNMK"/>
<dbReference type="PANTHER" id="PTHR19370">
    <property type="entry name" value="NADH-CYTOCHROME B5 REDUCTASE"/>
    <property type="match status" value="1"/>
</dbReference>
<dbReference type="InterPro" id="IPR039261">
    <property type="entry name" value="FNR_nucleotide-bd"/>
</dbReference>
<comment type="function">
    <text evidence="12">May mediate the reduction of outer membrane cytochrome b5.</text>
</comment>
<evidence type="ECO:0000256" key="6">
    <source>
        <dbReference type="ARBA" id="ARBA00022787"/>
    </source>
</evidence>
<dbReference type="STRING" id="663331.D4APJ2"/>
<evidence type="ECO:0000256" key="2">
    <source>
        <dbReference type="ARBA" id="ARBA00004572"/>
    </source>
</evidence>
<dbReference type="InterPro" id="IPR017927">
    <property type="entry name" value="FAD-bd_FR_type"/>
</dbReference>
<comment type="subcellular location">
    <subcellularLocation>
        <location evidence="2">Mitochondrion outer membrane</location>
        <topology evidence="2">Single-pass membrane protein</topology>
    </subcellularLocation>
</comment>
<dbReference type="HOGENOM" id="CLU_003827_9_1_1"/>